<name>A0A267EV40_9PLAT</name>
<comment type="caution">
    <text evidence="1">The sequence shown here is derived from an EMBL/GenBank/DDBJ whole genome shotgun (WGS) entry which is preliminary data.</text>
</comment>
<evidence type="ECO:0000313" key="2">
    <source>
        <dbReference type="Proteomes" id="UP000215902"/>
    </source>
</evidence>
<protein>
    <submittedName>
        <fullName evidence="1">Uncharacterized protein</fullName>
    </submittedName>
</protein>
<evidence type="ECO:0000313" key="1">
    <source>
        <dbReference type="EMBL" id="PAA65371.1"/>
    </source>
</evidence>
<proteinExistence type="predicted"/>
<accession>A0A267EV40</accession>
<sequence>MPRDYELNRHIRYEVIGTKEDPSAKAQKDRLAADEAVEKHQATLNEEWKVNMKSDWEARCQARHRVNAAKAAQKQLDGELKCTKAVLVEVRKEALRLLLERERAAYAKELEAEGKTFYMQRA</sequence>
<dbReference type="AlphaFoldDB" id="A0A267EV40"/>
<reference evidence="1 2" key="1">
    <citation type="submission" date="2017-06" db="EMBL/GenBank/DDBJ databases">
        <title>A platform for efficient transgenesis in Macrostomum lignano, a flatworm model organism for stem cell research.</title>
        <authorList>
            <person name="Berezikov E."/>
        </authorList>
    </citation>
    <scope>NUCLEOTIDE SEQUENCE [LARGE SCALE GENOMIC DNA]</scope>
    <source>
        <strain evidence="1">DV1</strain>
        <tissue evidence="1">Whole organism</tissue>
    </source>
</reference>
<gene>
    <name evidence="1" type="ORF">BOX15_Mlig004428g1</name>
</gene>
<dbReference type="PANTHER" id="PTHR35818:SF1">
    <property type="entry name" value="CILIA- AND FLAGELLA-ASSOCIATED PROTEIN 141"/>
    <property type="match status" value="1"/>
</dbReference>
<dbReference type="EMBL" id="NIVC01001659">
    <property type="protein sequence ID" value="PAA65371.1"/>
    <property type="molecule type" value="Genomic_DNA"/>
</dbReference>
<dbReference type="Pfam" id="PF15104">
    <property type="entry name" value="CFAP141"/>
    <property type="match status" value="1"/>
</dbReference>
<dbReference type="InterPro" id="IPR029375">
    <property type="entry name" value="CFAP141"/>
</dbReference>
<dbReference type="PANTHER" id="PTHR35818">
    <property type="entry name" value="C1ORF189"/>
    <property type="match status" value="1"/>
</dbReference>
<dbReference type="Proteomes" id="UP000215902">
    <property type="component" value="Unassembled WGS sequence"/>
</dbReference>
<keyword evidence="2" id="KW-1185">Reference proteome</keyword>
<organism evidence="1 2">
    <name type="scientific">Macrostomum lignano</name>
    <dbReference type="NCBI Taxonomy" id="282301"/>
    <lineage>
        <taxon>Eukaryota</taxon>
        <taxon>Metazoa</taxon>
        <taxon>Spiralia</taxon>
        <taxon>Lophotrochozoa</taxon>
        <taxon>Platyhelminthes</taxon>
        <taxon>Rhabditophora</taxon>
        <taxon>Macrostomorpha</taxon>
        <taxon>Macrostomida</taxon>
        <taxon>Macrostomidae</taxon>
        <taxon>Macrostomum</taxon>
    </lineage>
</organism>
<dbReference type="OrthoDB" id="2122938at2759"/>